<dbReference type="dictyBase" id="DDB_G0281967"/>
<proteinExistence type="predicted"/>
<dbReference type="SMR" id="Q54T73"/>
<dbReference type="InterPro" id="IPR032675">
    <property type="entry name" value="LRR_dom_sf"/>
</dbReference>
<evidence type="ECO:0008006" key="5">
    <source>
        <dbReference type="Google" id="ProtNLM"/>
    </source>
</evidence>
<dbReference type="PANTHER" id="PTHR31093">
    <property type="entry name" value="CELL SURFACE GLYCOPROTEIN GP138-RELATED-RELATED"/>
    <property type="match status" value="1"/>
</dbReference>
<dbReference type="InterPro" id="IPR053133">
    <property type="entry name" value="Sexual_fusion_gp"/>
</dbReference>
<organism evidence="3 4">
    <name type="scientific">Dictyostelium discoideum</name>
    <name type="common">Social amoeba</name>
    <dbReference type="NCBI Taxonomy" id="44689"/>
    <lineage>
        <taxon>Eukaryota</taxon>
        <taxon>Amoebozoa</taxon>
        <taxon>Evosea</taxon>
        <taxon>Eumycetozoa</taxon>
        <taxon>Dictyostelia</taxon>
        <taxon>Dictyosteliales</taxon>
        <taxon>Dictyosteliaceae</taxon>
        <taxon>Dictyostelium</taxon>
    </lineage>
</organism>
<dbReference type="FunFam" id="3.80.10.10:FF:001405">
    <property type="entry name" value="Uncharacterized protein"/>
    <property type="match status" value="1"/>
</dbReference>
<evidence type="ECO:0000256" key="1">
    <source>
        <dbReference type="SAM" id="MobiDB-lite"/>
    </source>
</evidence>
<dbReference type="GO" id="GO:0005886">
    <property type="term" value="C:plasma membrane"/>
    <property type="evidence" value="ECO:0000250"/>
    <property type="project" value="dictyBase"/>
</dbReference>
<evidence type="ECO:0000313" key="3">
    <source>
        <dbReference type="EMBL" id="EAL66405.1"/>
    </source>
</evidence>
<dbReference type="PhylomeDB" id="Q54T73"/>
<evidence type="ECO:0000313" key="4">
    <source>
        <dbReference type="Proteomes" id="UP000002195"/>
    </source>
</evidence>
<dbReference type="VEuPathDB" id="AmoebaDB:DDB_G0281967"/>
<dbReference type="RefSeq" id="XP_640378.1">
    <property type="nucleotide sequence ID" value="XM_635286.1"/>
</dbReference>
<dbReference type="PaxDb" id="44689-DDB0232379"/>
<feature type="region of interest" description="Disordered" evidence="1">
    <location>
        <begin position="626"/>
        <end position="686"/>
    </location>
</feature>
<feature type="chain" id="PRO_5004250188" description="IPT/TIG domain-containing protein" evidence="2">
    <location>
        <begin position="20"/>
        <end position="707"/>
    </location>
</feature>
<dbReference type="PANTHER" id="PTHR31093:SF4">
    <property type="entry name" value="CELL SURFACE GLYCOPROTEIN-RELATED"/>
    <property type="match status" value="1"/>
</dbReference>
<gene>
    <name evidence="3" type="ORF">DDB_G0281967</name>
</gene>
<reference evidence="3 4" key="1">
    <citation type="journal article" date="2005" name="Nature">
        <title>The genome of the social amoeba Dictyostelium discoideum.</title>
        <authorList>
            <consortium name="The Dictyostelium discoideum Sequencing Consortium"/>
            <person name="Eichinger L."/>
            <person name="Pachebat J.A."/>
            <person name="Glockner G."/>
            <person name="Rajandream M.A."/>
            <person name="Sucgang R."/>
            <person name="Berriman M."/>
            <person name="Song J."/>
            <person name="Olsen R."/>
            <person name="Szafranski K."/>
            <person name="Xu Q."/>
            <person name="Tunggal B."/>
            <person name="Kummerfeld S."/>
            <person name="Madera M."/>
            <person name="Konfortov B.A."/>
            <person name="Rivero F."/>
            <person name="Bankier A.T."/>
            <person name="Lehmann R."/>
            <person name="Hamlin N."/>
            <person name="Davies R."/>
            <person name="Gaudet P."/>
            <person name="Fey P."/>
            <person name="Pilcher K."/>
            <person name="Chen G."/>
            <person name="Saunders D."/>
            <person name="Sodergren E."/>
            <person name="Davis P."/>
            <person name="Kerhornou A."/>
            <person name="Nie X."/>
            <person name="Hall N."/>
            <person name="Anjard C."/>
            <person name="Hemphill L."/>
            <person name="Bason N."/>
            <person name="Farbrother P."/>
            <person name="Desany B."/>
            <person name="Just E."/>
            <person name="Morio T."/>
            <person name="Rost R."/>
            <person name="Churcher C."/>
            <person name="Cooper J."/>
            <person name="Haydock S."/>
            <person name="van Driessche N."/>
            <person name="Cronin A."/>
            <person name="Goodhead I."/>
            <person name="Muzny D."/>
            <person name="Mourier T."/>
            <person name="Pain A."/>
            <person name="Lu M."/>
            <person name="Harper D."/>
            <person name="Lindsay R."/>
            <person name="Hauser H."/>
            <person name="James K."/>
            <person name="Quiles M."/>
            <person name="Madan Babu M."/>
            <person name="Saito T."/>
            <person name="Buchrieser C."/>
            <person name="Wardroper A."/>
            <person name="Felder M."/>
            <person name="Thangavelu M."/>
            <person name="Johnson D."/>
            <person name="Knights A."/>
            <person name="Loulseged H."/>
            <person name="Mungall K."/>
            <person name="Oliver K."/>
            <person name="Price C."/>
            <person name="Quail M.A."/>
            <person name="Urushihara H."/>
            <person name="Hernandez J."/>
            <person name="Rabbinowitsch E."/>
            <person name="Steffen D."/>
            <person name="Sanders M."/>
            <person name="Ma J."/>
            <person name="Kohara Y."/>
            <person name="Sharp S."/>
            <person name="Simmonds M."/>
            <person name="Spiegler S."/>
            <person name="Tivey A."/>
            <person name="Sugano S."/>
            <person name="White B."/>
            <person name="Walker D."/>
            <person name="Woodward J."/>
            <person name="Winckler T."/>
            <person name="Tanaka Y."/>
            <person name="Shaulsky G."/>
            <person name="Schleicher M."/>
            <person name="Weinstock G."/>
            <person name="Rosenthal A."/>
            <person name="Cox E.C."/>
            <person name="Chisholm R.L."/>
            <person name="Gibbs R."/>
            <person name="Loomis W.F."/>
            <person name="Platzer M."/>
            <person name="Kay R.R."/>
            <person name="Williams J."/>
            <person name="Dear P.H."/>
            <person name="Noegel A.A."/>
            <person name="Barrell B."/>
            <person name="Kuspa A."/>
        </authorList>
    </citation>
    <scope>NUCLEOTIDE SEQUENCE [LARGE SCALE GENOMIC DNA]</scope>
    <source>
        <strain evidence="3 4">AX4</strain>
    </source>
</reference>
<dbReference type="FunCoup" id="Q54T73">
    <property type="interactions" value="153"/>
</dbReference>
<dbReference type="Proteomes" id="UP000002195">
    <property type="component" value="Unassembled WGS sequence"/>
</dbReference>
<dbReference type="AlphaFoldDB" id="Q54T73"/>
<feature type="signal peptide" evidence="2">
    <location>
        <begin position="1"/>
        <end position="19"/>
    </location>
</feature>
<dbReference type="HOGENOM" id="CLU_390521_0_0_1"/>
<dbReference type="GO" id="GO:0045335">
    <property type="term" value="C:phagocytic vesicle"/>
    <property type="evidence" value="ECO:0000318"/>
    <property type="project" value="GO_Central"/>
</dbReference>
<sequence length="707" mass="78397">MNKIIYLFVILLIFGYFNGKIICQNVPPKQHSEAIQLLALTKGPSYNAVCTWLTCAPLNDGSGNYTVTKINLSLLNGIKSAFLDIDFSVFENVTSITLGQGIYPSKLFDSLTKLTSLTVLDIDTFNSTYTDSLLVMPKTMYLIKILNIGTKLGVNFFKSPAYYVSLYNGLPGYELPSTFPIDFPVNEKLNNLDIPVRPGSGFPSNIGSAFKNLNNLELYIQNGKFDSSYTDFNFPTFNVPFYNLTKFSINFMNFDRNINFAYPYQTWPFPSNLINISSNLNTLNIRNNGFNKSITESYLDFSFVKADEFNLVFAGGDNRDYSPLESCNYIRCTTKPCIKLPPNTKFIMNWCYLNISTFDFKNVSAITINNNRLHQTFPVEVFNFNQDKFKININDNNFTGTVPQEFCYLEMGNFYFGNNDFSDVPTCFSCLGTRYFGGYDPTYVSVNPWKGNNFPDYGTTCNTFNFTKQFNYVAKTDGSTILTIYGTDFGWYIKNPLYLRVGVPNKYLIIPVPMGIGRGEQSTGFTNDKFLSFNYTYEEPIITSFSYNSTGTPKLLITGSGFNFIGKNNVTIDGVVYTFSQAYTYQYNGSIYPTVLMNNFPNGNKFTVSINVGGVQSKNVTFDLDSSSGGSSTTAGPTTAGSTTAGSTTSVTSGSGSTIGGSTTSSSQTTSSKSSSTDDSSNHPSSSSILNVSLISFIFLIIASIII</sequence>
<dbReference type="KEGG" id="ddi:DDB_G0281967"/>
<dbReference type="GO" id="GO:0006907">
    <property type="term" value="P:pinocytosis"/>
    <property type="evidence" value="ECO:0000318"/>
    <property type="project" value="GO_Central"/>
</dbReference>
<dbReference type="Gene3D" id="3.80.10.10">
    <property type="entry name" value="Ribonuclease Inhibitor"/>
    <property type="match status" value="1"/>
</dbReference>
<dbReference type="GlyGen" id="Q54T73">
    <property type="glycosylation" value="1 site"/>
</dbReference>
<accession>Q54T73</accession>
<dbReference type="GeneID" id="8623331"/>
<comment type="caution">
    <text evidence="3">The sequence shown here is derived from an EMBL/GenBank/DDBJ whole genome shotgun (WGS) entry which is preliminary data.</text>
</comment>
<dbReference type="EMBL" id="AAFI02000044">
    <property type="protein sequence ID" value="EAL66405.1"/>
    <property type="molecule type" value="Genomic_DNA"/>
</dbReference>
<protein>
    <recommendedName>
        <fullName evidence="5">IPT/TIG domain-containing protein</fullName>
    </recommendedName>
</protein>
<keyword evidence="4" id="KW-1185">Reference proteome</keyword>
<keyword evidence="2" id="KW-0732">Signal</keyword>
<evidence type="ECO:0000256" key="2">
    <source>
        <dbReference type="SAM" id="SignalP"/>
    </source>
</evidence>
<name>Q54T73_DICDI</name>
<dbReference type="InParanoid" id="Q54T73"/>